<comment type="similarity">
    <text evidence="1">Belongs to the short-chain dehydrogenases/reductases (SDR) family.</text>
</comment>
<name>A0A1E1XVD3_AMBSC</name>
<organism evidence="5">
    <name type="scientific">Amblyomma sculptum</name>
    <name type="common">Tick</name>
    <dbReference type="NCBI Taxonomy" id="1581419"/>
    <lineage>
        <taxon>Eukaryota</taxon>
        <taxon>Metazoa</taxon>
        <taxon>Ecdysozoa</taxon>
        <taxon>Arthropoda</taxon>
        <taxon>Chelicerata</taxon>
        <taxon>Arachnida</taxon>
        <taxon>Acari</taxon>
        <taxon>Parasitiformes</taxon>
        <taxon>Ixodida</taxon>
        <taxon>Ixodoidea</taxon>
        <taxon>Ixodidae</taxon>
        <taxon>Amblyomminae</taxon>
        <taxon>Amblyomma</taxon>
    </lineage>
</organism>
<keyword evidence="3" id="KW-0560">Oxidoreductase</keyword>
<feature type="domain" description="SCP2" evidence="4">
    <location>
        <begin position="50"/>
        <end position="138"/>
    </location>
</feature>
<keyword evidence="2" id="KW-0521">NADP</keyword>
<dbReference type="GO" id="GO:0016491">
    <property type="term" value="F:oxidoreductase activity"/>
    <property type="evidence" value="ECO:0007669"/>
    <property type="project" value="UniProtKB-KW"/>
</dbReference>
<dbReference type="SUPFAM" id="SSF55718">
    <property type="entry name" value="SCP-like"/>
    <property type="match status" value="1"/>
</dbReference>
<protein>
    <submittedName>
        <fullName evidence="5">Putative 2-enoyl-coa hydratase/3-hydroxyacyl-coa dehydrogenase/peroxisomal 3-ketoacyl-coa-thiol</fullName>
    </submittedName>
</protein>
<evidence type="ECO:0000259" key="4">
    <source>
        <dbReference type="Pfam" id="PF02036"/>
    </source>
</evidence>
<dbReference type="Pfam" id="PF02036">
    <property type="entry name" value="SCP2"/>
    <property type="match status" value="1"/>
</dbReference>
<dbReference type="EMBL" id="GFAA01000338">
    <property type="protein sequence ID" value="JAU03097.1"/>
    <property type="molecule type" value="mRNA"/>
</dbReference>
<sequence length="145" mass="15621">ARIQLGTAQNAAGAIMADPKGSNRRDMAAQLVSAETVEGVFSMISVYLNDDLVNQIGGVFVFDVKGEPNKWYVDLKNGKGSVGKGDPPQGKADVTFVMERDTFIKMFTGKLNPTSAFMGGKLSLKGDLPMAMKLDKLMGEMRSKL</sequence>
<dbReference type="InterPro" id="IPR036527">
    <property type="entry name" value="SCP2_sterol-bd_dom_sf"/>
</dbReference>
<dbReference type="GO" id="GO:0005739">
    <property type="term" value="C:mitochondrion"/>
    <property type="evidence" value="ECO:0007669"/>
    <property type="project" value="TreeGrafter"/>
</dbReference>
<proteinExistence type="evidence at transcript level"/>
<evidence type="ECO:0000256" key="1">
    <source>
        <dbReference type="ARBA" id="ARBA00006484"/>
    </source>
</evidence>
<dbReference type="PANTHER" id="PTHR42808">
    <property type="entry name" value="HYDROXYSTEROID DEHYDROGENASE-LIKE PROTEIN 2"/>
    <property type="match status" value="1"/>
</dbReference>
<accession>A0A1E1XVD3</accession>
<dbReference type="AlphaFoldDB" id="A0A1E1XVD3"/>
<evidence type="ECO:0000256" key="3">
    <source>
        <dbReference type="ARBA" id="ARBA00023002"/>
    </source>
</evidence>
<reference evidence="5" key="2">
    <citation type="journal article" date="2017" name="Front. Cell. Infect. Microbiol.">
        <title>Analysis of the Salivary Gland Transcriptome of Unfed and Partially Fed Amblyomma sculptum Ticks and Descriptive Proteome of the Saliva.</title>
        <authorList>
            <person name="Esteves E."/>
            <person name="Maruyama S.R."/>
            <person name="Kawahara R."/>
            <person name="Fujita A."/>
            <person name="Martins L.A."/>
            <person name="Righi A.A."/>
            <person name="Costa F.B."/>
            <person name="Palmisano G."/>
            <person name="Labruna M.B."/>
            <person name="Sa-Nunes A."/>
            <person name="Ribeiro J.M.C."/>
            <person name="Fogaca A.C."/>
        </authorList>
    </citation>
    <scope>NUCLEOTIDE SEQUENCE</scope>
</reference>
<evidence type="ECO:0000313" key="5">
    <source>
        <dbReference type="EMBL" id="JAU03097.1"/>
    </source>
</evidence>
<reference evidence="5" key="1">
    <citation type="submission" date="2016-09" db="EMBL/GenBank/DDBJ databases">
        <authorList>
            <person name="Capua I."/>
            <person name="De Benedictis P."/>
            <person name="Joannis T."/>
            <person name="Lombin L.H."/>
            <person name="Cattoli G."/>
        </authorList>
    </citation>
    <scope>NUCLEOTIDE SEQUENCE</scope>
</reference>
<dbReference type="PANTHER" id="PTHR42808:SF3">
    <property type="entry name" value="HYDROXYSTEROID DEHYDROGENASE-LIKE PROTEIN 2"/>
    <property type="match status" value="1"/>
</dbReference>
<dbReference type="InterPro" id="IPR003033">
    <property type="entry name" value="SCP2_sterol-bd_dom"/>
</dbReference>
<evidence type="ECO:0000256" key="2">
    <source>
        <dbReference type="ARBA" id="ARBA00022857"/>
    </source>
</evidence>
<dbReference type="InterPro" id="IPR051935">
    <property type="entry name" value="HSDL2"/>
</dbReference>
<feature type="non-terminal residue" evidence="5">
    <location>
        <position position="1"/>
    </location>
</feature>
<dbReference type="Gene3D" id="3.30.1050.10">
    <property type="entry name" value="SCP2 sterol-binding domain"/>
    <property type="match status" value="1"/>
</dbReference>